<comment type="caution">
    <text evidence="2">The sequence shown here is derived from an EMBL/GenBank/DDBJ whole genome shotgun (WGS) entry which is preliminary data.</text>
</comment>
<evidence type="ECO:0008006" key="4">
    <source>
        <dbReference type="Google" id="ProtNLM"/>
    </source>
</evidence>
<feature type="signal peptide" evidence="1">
    <location>
        <begin position="1"/>
        <end position="28"/>
    </location>
</feature>
<evidence type="ECO:0000313" key="2">
    <source>
        <dbReference type="EMBL" id="MDO6123631.1"/>
    </source>
</evidence>
<keyword evidence="3" id="KW-1185">Reference proteome</keyword>
<feature type="chain" id="PRO_5046116477" description="YpeB-like protein with protease inhibitory function" evidence="1">
    <location>
        <begin position="29"/>
        <end position="137"/>
    </location>
</feature>
<evidence type="ECO:0000313" key="3">
    <source>
        <dbReference type="Proteomes" id="UP001177080"/>
    </source>
</evidence>
<evidence type="ECO:0000256" key="1">
    <source>
        <dbReference type="SAM" id="SignalP"/>
    </source>
</evidence>
<dbReference type="Proteomes" id="UP001177080">
    <property type="component" value="Unassembled WGS sequence"/>
</dbReference>
<accession>A0ABT8XIV1</accession>
<organism evidence="2 3">
    <name type="scientific">Shinella curvata</name>
    <dbReference type="NCBI Taxonomy" id="1817964"/>
    <lineage>
        <taxon>Bacteria</taxon>
        <taxon>Pseudomonadati</taxon>
        <taxon>Pseudomonadota</taxon>
        <taxon>Alphaproteobacteria</taxon>
        <taxon>Hyphomicrobiales</taxon>
        <taxon>Rhizobiaceae</taxon>
        <taxon>Shinella</taxon>
    </lineage>
</organism>
<dbReference type="RefSeq" id="WP_244759564.1">
    <property type="nucleotide sequence ID" value="NZ_JALJCJ010000001.1"/>
</dbReference>
<sequence length="137" mass="15798">MTSFLKKTVLAALLGLGALTAVAPAASAGDINLSIEQVGYRNGFFEVHDYGRDRDRWDRRSDRRDRWDRRHERRHGDWGRRGRCSPDFAVAKARDLGLRRARLADVTPRKVVVEGFRYGGYSRVVFANDRHCPVLWR</sequence>
<name>A0ABT8XIV1_9HYPH</name>
<proteinExistence type="predicted"/>
<reference evidence="2" key="1">
    <citation type="submission" date="2022-04" db="EMBL/GenBank/DDBJ databases">
        <title>Shinella lacus sp. nov., a novel member of the genus Shinella from water.</title>
        <authorList>
            <person name="Deng Y."/>
        </authorList>
    </citation>
    <scope>NUCLEOTIDE SEQUENCE</scope>
    <source>
        <strain evidence="2">JCM 31239</strain>
    </source>
</reference>
<gene>
    <name evidence="2" type="ORF">GB928_020760</name>
</gene>
<keyword evidence="1" id="KW-0732">Signal</keyword>
<dbReference type="EMBL" id="WHSC02000009">
    <property type="protein sequence ID" value="MDO6123631.1"/>
    <property type="molecule type" value="Genomic_DNA"/>
</dbReference>
<protein>
    <recommendedName>
        <fullName evidence="4">YpeB-like protein with protease inhibitory function</fullName>
    </recommendedName>
</protein>